<dbReference type="AlphaFoldDB" id="A0A5D2ZZU9"/>
<reference evidence="1 2" key="1">
    <citation type="submission" date="2019-07" db="EMBL/GenBank/DDBJ databases">
        <title>WGS assembly of Gossypium mustelinum.</title>
        <authorList>
            <person name="Chen Z.J."/>
            <person name="Sreedasyam A."/>
            <person name="Ando A."/>
            <person name="Song Q."/>
            <person name="De L."/>
            <person name="Hulse-Kemp A."/>
            <person name="Ding M."/>
            <person name="Ye W."/>
            <person name="Kirkbride R."/>
            <person name="Jenkins J."/>
            <person name="Plott C."/>
            <person name="Lovell J."/>
            <person name="Lin Y.-M."/>
            <person name="Vaughn R."/>
            <person name="Liu B."/>
            <person name="Li W."/>
            <person name="Simpson S."/>
            <person name="Scheffler B."/>
            <person name="Saski C."/>
            <person name="Grover C."/>
            <person name="Hu G."/>
            <person name="Conover J."/>
            <person name="Carlson J."/>
            <person name="Shu S."/>
            <person name="Boston L."/>
            <person name="Williams M."/>
            <person name="Peterson D."/>
            <person name="Mcgee K."/>
            <person name="Jones D."/>
            <person name="Wendel J."/>
            <person name="Stelly D."/>
            <person name="Grimwood J."/>
            <person name="Schmutz J."/>
        </authorList>
    </citation>
    <scope>NUCLEOTIDE SEQUENCE [LARGE SCALE GENOMIC DNA]</scope>
    <source>
        <strain evidence="1">1408120.09</strain>
    </source>
</reference>
<gene>
    <name evidence="1" type="ORF">E1A91_A03G165600v1</name>
</gene>
<accession>A0A5D2ZZU9</accession>
<evidence type="ECO:0000313" key="2">
    <source>
        <dbReference type="Proteomes" id="UP000323597"/>
    </source>
</evidence>
<keyword evidence="2" id="KW-1185">Reference proteome</keyword>
<sequence>MAAYRSLCQLGSILSCWNPCRCHPCLLVTLARDWPMDWYTGWCFHPNNSARHCYKLHKLGETGK</sequence>
<proteinExistence type="predicted"/>
<protein>
    <submittedName>
        <fullName evidence="1">Uncharacterized protein</fullName>
    </submittedName>
</protein>
<name>A0A5D2ZZU9_GOSMU</name>
<organism evidence="1 2">
    <name type="scientific">Gossypium mustelinum</name>
    <name type="common">Cotton</name>
    <name type="synonym">Gossypium caicoense</name>
    <dbReference type="NCBI Taxonomy" id="34275"/>
    <lineage>
        <taxon>Eukaryota</taxon>
        <taxon>Viridiplantae</taxon>
        <taxon>Streptophyta</taxon>
        <taxon>Embryophyta</taxon>
        <taxon>Tracheophyta</taxon>
        <taxon>Spermatophyta</taxon>
        <taxon>Magnoliopsida</taxon>
        <taxon>eudicotyledons</taxon>
        <taxon>Gunneridae</taxon>
        <taxon>Pentapetalae</taxon>
        <taxon>rosids</taxon>
        <taxon>malvids</taxon>
        <taxon>Malvales</taxon>
        <taxon>Malvaceae</taxon>
        <taxon>Malvoideae</taxon>
        <taxon>Gossypium</taxon>
    </lineage>
</organism>
<dbReference type="EMBL" id="CM017638">
    <property type="protein sequence ID" value="TYJ43619.1"/>
    <property type="molecule type" value="Genomic_DNA"/>
</dbReference>
<dbReference type="Proteomes" id="UP000323597">
    <property type="component" value="Chromosome A03"/>
</dbReference>
<evidence type="ECO:0000313" key="1">
    <source>
        <dbReference type="EMBL" id="TYJ43619.1"/>
    </source>
</evidence>
<dbReference type="PROSITE" id="PS51257">
    <property type="entry name" value="PROKAR_LIPOPROTEIN"/>
    <property type="match status" value="1"/>
</dbReference>